<evidence type="ECO:0000256" key="9">
    <source>
        <dbReference type="ARBA" id="ARBA00023228"/>
    </source>
</evidence>
<name>A0A1B6EV42_9HEMI</name>
<dbReference type="PANTHER" id="PTHR13401:SF2">
    <property type="entry name" value="RAGULATOR COMPLEX PROTEIN LAMTOR1"/>
    <property type="match status" value="1"/>
</dbReference>
<evidence type="ECO:0000256" key="11">
    <source>
        <dbReference type="ARBA" id="ARBA00032695"/>
    </source>
</evidence>
<dbReference type="GO" id="GO:0032008">
    <property type="term" value="P:positive regulation of TOR signaling"/>
    <property type="evidence" value="ECO:0007669"/>
    <property type="project" value="InterPro"/>
</dbReference>
<dbReference type="GO" id="GO:0016197">
    <property type="term" value="P:endosomal transport"/>
    <property type="evidence" value="ECO:0007669"/>
    <property type="project" value="InterPro"/>
</dbReference>
<dbReference type="GO" id="GO:0043410">
    <property type="term" value="P:positive regulation of MAPK cascade"/>
    <property type="evidence" value="ECO:0007669"/>
    <property type="project" value="InterPro"/>
</dbReference>
<dbReference type="EMBL" id="GECZ01028019">
    <property type="protein sequence ID" value="JAS41750.1"/>
    <property type="molecule type" value="Transcribed_RNA"/>
</dbReference>
<gene>
    <name evidence="12" type="ORF">g.26751</name>
</gene>
<comment type="similarity">
    <text evidence="3">Belongs to the LAMTOR1 family.</text>
</comment>
<dbReference type="GO" id="GO:0045121">
    <property type="term" value="C:membrane raft"/>
    <property type="evidence" value="ECO:0007669"/>
    <property type="project" value="InterPro"/>
</dbReference>
<dbReference type="GO" id="GO:0031902">
    <property type="term" value="C:late endosome membrane"/>
    <property type="evidence" value="ECO:0007669"/>
    <property type="project" value="UniProtKB-SubCell"/>
</dbReference>
<dbReference type="GO" id="GO:0005085">
    <property type="term" value="F:guanyl-nucleotide exchange factor activity"/>
    <property type="evidence" value="ECO:0007669"/>
    <property type="project" value="TreeGrafter"/>
</dbReference>
<evidence type="ECO:0000256" key="4">
    <source>
        <dbReference type="ARBA" id="ARBA00016099"/>
    </source>
</evidence>
<dbReference type="PANTHER" id="PTHR13401">
    <property type="entry name" value="RAGULATOR COMPLEX PROTEIN LAMTOR1"/>
    <property type="match status" value="1"/>
</dbReference>
<dbReference type="GO" id="GO:0071986">
    <property type="term" value="C:Ragulator complex"/>
    <property type="evidence" value="ECO:0007669"/>
    <property type="project" value="InterPro"/>
</dbReference>
<dbReference type="GO" id="GO:0071230">
    <property type="term" value="P:cellular response to amino acid stimulus"/>
    <property type="evidence" value="ECO:0007669"/>
    <property type="project" value="InterPro"/>
</dbReference>
<organism evidence="12">
    <name type="scientific">Cuerna arida</name>
    <dbReference type="NCBI Taxonomy" id="1464854"/>
    <lineage>
        <taxon>Eukaryota</taxon>
        <taxon>Metazoa</taxon>
        <taxon>Ecdysozoa</taxon>
        <taxon>Arthropoda</taxon>
        <taxon>Hexapoda</taxon>
        <taxon>Insecta</taxon>
        <taxon>Pterygota</taxon>
        <taxon>Neoptera</taxon>
        <taxon>Paraneoptera</taxon>
        <taxon>Hemiptera</taxon>
        <taxon>Auchenorrhyncha</taxon>
        <taxon>Membracoidea</taxon>
        <taxon>Cicadellidae</taxon>
        <taxon>Cicadellinae</taxon>
        <taxon>Proconiini</taxon>
        <taxon>Cuerna</taxon>
    </lineage>
</organism>
<accession>A0A1B6EV42</accession>
<keyword evidence="8" id="KW-0564">Palmitate</keyword>
<evidence type="ECO:0000256" key="8">
    <source>
        <dbReference type="ARBA" id="ARBA00023139"/>
    </source>
</evidence>
<evidence type="ECO:0000256" key="2">
    <source>
        <dbReference type="ARBA" id="ARBA00004577"/>
    </source>
</evidence>
<dbReference type="GO" id="GO:0001919">
    <property type="term" value="P:regulation of receptor recycling"/>
    <property type="evidence" value="ECO:0007669"/>
    <property type="project" value="InterPro"/>
</dbReference>
<keyword evidence="6" id="KW-0967">Endosome</keyword>
<dbReference type="SMART" id="SM01262">
    <property type="entry name" value="LAMTOR"/>
    <property type="match status" value="1"/>
</dbReference>
<dbReference type="InterPro" id="IPR028209">
    <property type="entry name" value="LAMTOR1/MEH1"/>
</dbReference>
<evidence type="ECO:0000256" key="7">
    <source>
        <dbReference type="ARBA" id="ARBA00023136"/>
    </source>
</evidence>
<dbReference type="Pfam" id="PF15454">
    <property type="entry name" value="LAMTOR"/>
    <property type="match status" value="1"/>
</dbReference>
<reference evidence="12" key="1">
    <citation type="submission" date="2015-11" db="EMBL/GenBank/DDBJ databases">
        <title>De novo transcriptome assembly of four potential Pierce s Disease insect vectors from Arizona vineyards.</title>
        <authorList>
            <person name="Tassone E.E."/>
        </authorList>
    </citation>
    <scope>NUCLEOTIDE SEQUENCE</scope>
</reference>
<dbReference type="AlphaFoldDB" id="A0A1B6EV42"/>
<evidence type="ECO:0000256" key="3">
    <source>
        <dbReference type="ARBA" id="ARBA00010861"/>
    </source>
</evidence>
<keyword evidence="9" id="KW-0458">Lysosome</keyword>
<sequence length="169" mass="18590">MGCCFSCKEDSSSQGGEANEHTRLLVDPVSNNASSIQRVNSDDFVSQYPNSLPKKTDEQSALNRILQEAATNVIDVAAMGAHNLEQHEYMERVKHYSLKLQGVSGRYTPAPKQSCLLVDIPAPDKVLAVTPVHESDIHQIMFACETATSALADLKVEHKEELVVPFRIP</sequence>
<protein>
    <recommendedName>
        <fullName evidence="4">Ragulator complex protein LAMTOR1</fullName>
    </recommendedName>
    <alternativeName>
        <fullName evidence="11">Late endosomal/lysosomal adaptor and MAPK and MTOR activator 1</fullName>
    </alternativeName>
</protein>
<dbReference type="GO" id="GO:0005765">
    <property type="term" value="C:lysosomal membrane"/>
    <property type="evidence" value="ECO:0007669"/>
    <property type="project" value="UniProtKB-SubCell"/>
</dbReference>
<evidence type="ECO:0000256" key="5">
    <source>
        <dbReference type="ARBA" id="ARBA00022707"/>
    </source>
</evidence>
<evidence type="ECO:0000256" key="6">
    <source>
        <dbReference type="ARBA" id="ARBA00022753"/>
    </source>
</evidence>
<proteinExistence type="inferred from homology"/>
<dbReference type="GO" id="GO:0060090">
    <property type="term" value="F:molecular adaptor activity"/>
    <property type="evidence" value="ECO:0007669"/>
    <property type="project" value="TreeGrafter"/>
</dbReference>
<comment type="subcellular location">
    <subcellularLocation>
        <location evidence="2">Late endosome membrane</location>
        <topology evidence="2">Lipid-anchor</topology>
        <orientation evidence="2">Cytoplasmic side</orientation>
    </subcellularLocation>
    <subcellularLocation>
        <location evidence="1">Lysosome membrane</location>
        <topology evidence="1">Lipid-anchor</topology>
        <orientation evidence="1">Cytoplasmic side</orientation>
    </subcellularLocation>
</comment>
<keyword evidence="7" id="KW-0472">Membrane</keyword>
<evidence type="ECO:0000256" key="1">
    <source>
        <dbReference type="ARBA" id="ARBA00004122"/>
    </source>
</evidence>
<evidence type="ECO:0000313" key="12">
    <source>
        <dbReference type="EMBL" id="JAS41750.1"/>
    </source>
</evidence>
<dbReference type="GO" id="GO:0042632">
    <property type="term" value="P:cholesterol homeostasis"/>
    <property type="evidence" value="ECO:0007669"/>
    <property type="project" value="InterPro"/>
</dbReference>
<evidence type="ECO:0000256" key="10">
    <source>
        <dbReference type="ARBA" id="ARBA00023288"/>
    </source>
</evidence>
<keyword evidence="5" id="KW-0519">Myristate</keyword>
<dbReference type="GO" id="GO:0007040">
    <property type="term" value="P:lysosome organization"/>
    <property type="evidence" value="ECO:0007669"/>
    <property type="project" value="InterPro"/>
</dbReference>
<keyword evidence="10" id="KW-0449">Lipoprotein</keyword>